<comment type="caution">
    <text evidence="2">The sequence shown here is derived from an EMBL/GenBank/DDBJ whole genome shotgun (WGS) entry which is preliminary data.</text>
</comment>
<reference evidence="2" key="1">
    <citation type="submission" date="2017-07" db="EMBL/GenBank/DDBJ databases">
        <title>Taro Niue Genome Assembly and Annotation.</title>
        <authorList>
            <person name="Atibalentja N."/>
            <person name="Keating K."/>
            <person name="Fields C.J."/>
        </authorList>
    </citation>
    <scope>NUCLEOTIDE SEQUENCE</scope>
    <source>
        <strain evidence="2">Niue_2</strain>
        <tissue evidence="2">Leaf</tissue>
    </source>
</reference>
<proteinExistence type="predicted"/>
<evidence type="ECO:0000256" key="1">
    <source>
        <dbReference type="SAM" id="MobiDB-lite"/>
    </source>
</evidence>
<dbReference type="Gene3D" id="3.40.50.2000">
    <property type="entry name" value="Glycogen Phosphorylase B"/>
    <property type="match status" value="1"/>
</dbReference>
<evidence type="ECO:0000313" key="3">
    <source>
        <dbReference type="Proteomes" id="UP000652761"/>
    </source>
</evidence>
<protein>
    <submittedName>
        <fullName evidence="2">Uncharacterized protein</fullName>
    </submittedName>
</protein>
<sequence length="150" mass="16786">MRLQIQQLKKEINRLHGLVHGGTEHQENDNLNATIPGSPGSIKWEGGHGSFSPLTFDKRISQEKWMEVLGCEVSEQEILERSERMDNVIWAFGHEVKATRTVAYTNHTVLPEALEKWGLDVIVITGIDTPPSTRTSAITSGVRTWKVIAT</sequence>
<dbReference type="AlphaFoldDB" id="A0A843UNT4"/>
<evidence type="ECO:0000313" key="2">
    <source>
        <dbReference type="EMBL" id="MQL83450.1"/>
    </source>
</evidence>
<feature type="region of interest" description="Disordered" evidence="1">
    <location>
        <begin position="21"/>
        <end position="44"/>
    </location>
</feature>
<dbReference type="GO" id="GO:0005975">
    <property type="term" value="P:carbohydrate metabolic process"/>
    <property type="evidence" value="ECO:0007669"/>
    <property type="project" value="InterPro"/>
</dbReference>
<organism evidence="2 3">
    <name type="scientific">Colocasia esculenta</name>
    <name type="common">Wild taro</name>
    <name type="synonym">Arum esculentum</name>
    <dbReference type="NCBI Taxonomy" id="4460"/>
    <lineage>
        <taxon>Eukaryota</taxon>
        <taxon>Viridiplantae</taxon>
        <taxon>Streptophyta</taxon>
        <taxon>Embryophyta</taxon>
        <taxon>Tracheophyta</taxon>
        <taxon>Spermatophyta</taxon>
        <taxon>Magnoliopsida</taxon>
        <taxon>Liliopsida</taxon>
        <taxon>Araceae</taxon>
        <taxon>Aroideae</taxon>
        <taxon>Colocasieae</taxon>
        <taxon>Colocasia</taxon>
    </lineage>
</organism>
<name>A0A843UNT4_COLES</name>
<accession>A0A843UNT4</accession>
<dbReference type="Proteomes" id="UP000652761">
    <property type="component" value="Unassembled WGS sequence"/>
</dbReference>
<gene>
    <name evidence="2" type="ORF">Taro_015935</name>
</gene>
<dbReference type="SUPFAM" id="SSF53756">
    <property type="entry name" value="UDP-Glycosyltransferase/glycogen phosphorylase"/>
    <property type="match status" value="1"/>
</dbReference>
<dbReference type="EMBL" id="NMUH01000695">
    <property type="protein sequence ID" value="MQL83450.1"/>
    <property type="molecule type" value="Genomic_DNA"/>
</dbReference>
<dbReference type="OrthoDB" id="1727572at2759"/>
<dbReference type="GO" id="GO:0008184">
    <property type="term" value="F:glycogen phosphorylase activity"/>
    <property type="evidence" value="ECO:0007669"/>
    <property type="project" value="InterPro"/>
</dbReference>
<keyword evidence="3" id="KW-1185">Reference proteome</keyword>